<dbReference type="InterPro" id="IPR027410">
    <property type="entry name" value="TCP-1-like_intermed_sf"/>
</dbReference>
<dbReference type="InterPro" id="IPR017998">
    <property type="entry name" value="Chaperone_TCP-1"/>
</dbReference>
<dbReference type="GO" id="GO:0005524">
    <property type="term" value="F:ATP binding"/>
    <property type="evidence" value="ECO:0007669"/>
    <property type="project" value="UniProtKB-KW"/>
</dbReference>
<feature type="compositionally biased region" description="Acidic residues" evidence="8">
    <location>
        <begin position="492"/>
        <end position="509"/>
    </location>
</feature>
<evidence type="ECO:0000256" key="5">
    <source>
        <dbReference type="ARBA" id="ARBA00022840"/>
    </source>
</evidence>
<evidence type="ECO:0000313" key="10">
    <source>
        <dbReference type="Proteomes" id="UP000664521"/>
    </source>
</evidence>
<dbReference type="GO" id="GO:0051082">
    <property type="term" value="F:unfolded protein binding"/>
    <property type="evidence" value="ECO:0007669"/>
    <property type="project" value="InterPro"/>
</dbReference>
<evidence type="ECO:0000313" key="9">
    <source>
        <dbReference type="EMBL" id="CAF9913504.1"/>
    </source>
</evidence>
<keyword evidence="5 7" id="KW-0067">ATP-binding</keyword>
<comment type="caution">
    <text evidence="9">The sequence shown here is derived from an EMBL/GenBank/DDBJ whole genome shotgun (WGS) entry which is preliminary data.</text>
</comment>
<keyword evidence="4 7" id="KW-0547">Nucleotide-binding</keyword>
<comment type="similarity">
    <text evidence="2 7">Belongs to the TCP-1 chaperonin family.</text>
</comment>
<sequence length="569" mass="61562">MSLSMPSAPSGGLFKQGYSNYEAEDGAVIRNIEACRAIAQTVQTSLGPYGRNKIVINHLQKMILTSDAAAILRELDVVHPAAKLIVMASQQQEAEMGDATNMVIVLAGEMLKKAEELIRMGLKTSEIVQGYERAQREALRVLDQLVVDEVKDLRSHAELAKAIRTVVASKQSGSEDFLANLVTEAVLAVLPNQPGNFNVDNVRVVKIMGSSLEQSKVVKGMVFGREPDGSVKKARQARVGVYSCPIDISQTETKGTVLLHNAKEMLDFTKGEENQLEAIIKELHDSGLRVVVAGATVGELALHYLNRYGILVVKVLSKFELRRLCRVVGATPLARLGAPMPDEMGKVDIVETLEIGGDRVTVFRQENDATRTATLVIRGATQNHLDDIERAIDDGVNVVKAITRDAKLVPGAGATEMQLIERISAFGEKTPELSQYAIKKYAESFEVIPRTLAESAGLDATEVLATLYAAHHKSSQSASSSPSSSSSNSSESSEEEDDWTMGVDIENEDGTGTLDAKDEGILDLLVSKQWAIRLATEAVRTVLSVDQIIVARQAGGPKPPGPNPNWDED</sequence>
<dbReference type="SUPFAM" id="SSF48592">
    <property type="entry name" value="GroEL equatorial domain-like"/>
    <property type="match status" value="1"/>
</dbReference>
<dbReference type="EMBL" id="CAJPDS010000013">
    <property type="protein sequence ID" value="CAF9913504.1"/>
    <property type="molecule type" value="Genomic_DNA"/>
</dbReference>
<dbReference type="OrthoDB" id="1748577at2759"/>
<dbReference type="AlphaFoldDB" id="A0A8H3EVQ5"/>
<comment type="subcellular location">
    <subcellularLocation>
        <location evidence="1">Cytoplasm</location>
    </subcellularLocation>
</comment>
<dbReference type="InterPro" id="IPR027409">
    <property type="entry name" value="GroEL-like_apical_dom_sf"/>
</dbReference>
<dbReference type="InterPro" id="IPR012721">
    <property type="entry name" value="Chap_CCT_theta"/>
</dbReference>
<dbReference type="InterPro" id="IPR002423">
    <property type="entry name" value="Cpn60/GroEL/TCP-1"/>
</dbReference>
<dbReference type="GO" id="GO:0005737">
    <property type="term" value="C:cytoplasm"/>
    <property type="evidence" value="ECO:0007669"/>
    <property type="project" value="UniProtKB-SubCell"/>
</dbReference>
<dbReference type="NCBIfam" id="TIGR02346">
    <property type="entry name" value="chap_CCT_theta"/>
    <property type="match status" value="1"/>
</dbReference>
<dbReference type="FunFam" id="3.50.7.10:FF:000008">
    <property type="entry name" value="T-complex protein 1 subunit theta"/>
    <property type="match status" value="1"/>
</dbReference>
<dbReference type="Gene3D" id="1.10.560.10">
    <property type="entry name" value="GroEL-like equatorial domain"/>
    <property type="match status" value="1"/>
</dbReference>
<evidence type="ECO:0000256" key="2">
    <source>
        <dbReference type="ARBA" id="ARBA00008020"/>
    </source>
</evidence>
<evidence type="ECO:0000256" key="4">
    <source>
        <dbReference type="ARBA" id="ARBA00022741"/>
    </source>
</evidence>
<dbReference type="SUPFAM" id="SSF52029">
    <property type="entry name" value="GroEL apical domain-like"/>
    <property type="match status" value="1"/>
</dbReference>
<dbReference type="Gene3D" id="3.50.7.10">
    <property type="entry name" value="GroEL"/>
    <property type="match status" value="1"/>
</dbReference>
<evidence type="ECO:0000256" key="3">
    <source>
        <dbReference type="ARBA" id="ARBA00022490"/>
    </source>
</evidence>
<dbReference type="GO" id="GO:0016887">
    <property type="term" value="F:ATP hydrolysis activity"/>
    <property type="evidence" value="ECO:0007669"/>
    <property type="project" value="InterPro"/>
</dbReference>
<organism evidence="9 10">
    <name type="scientific">Heterodermia speciosa</name>
    <dbReference type="NCBI Taxonomy" id="116794"/>
    <lineage>
        <taxon>Eukaryota</taxon>
        <taxon>Fungi</taxon>
        <taxon>Dikarya</taxon>
        <taxon>Ascomycota</taxon>
        <taxon>Pezizomycotina</taxon>
        <taxon>Lecanoromycetes</taxon>
        <taxon>OSLEUM clade</taxon>
        <taxon>Lecanoromycetidae</taxon>
        <taxon>Caliciales</taxon>
        <taxon>Physciaceae</taxon>
        <taxon>Heterodermia</taxon>
    </lineage>
</organism>
<evidence type="ECO:0000256" key="6">
    <source>
        <dbReference type="ARBA" id="ARBA00023186"/>
    </source>
</evidence>
<dbReference type="SUPFAM" id="SSF54849">
    <property type="entry name" value="GroEL-intermediate domain like"/>
    <property type="match status" value="1"/>
</dbReference>
<protein>
    <submittedName>
        <fullName evidence="9">T-complex protein 1 subunit theta</fullName>
    </submittedName>
</protein>
<evidence type="ECO:0000256" key="1">
    <source>
        <dbReference type="ARBA" id="ARBA00004496"/>
    </source>
</evidence>
<dbReference type="Pfam" id="PF00118">
    <property type="entry name" value="Cpn60_TCP1"/>
    <property type="match status" value="1"/>
</dbReference>
<dbReference type="PRINTS" id="PR00304">
    <property type="entry name" value="TCOMPLEXTCP1"/>
</dbReference>
<reference evidence="9" key="1">
    <citation type="submission" date="2021-03" db="EMBL/GenBank/DDBJ databases">
        <authorList>
            <person name="Tagirdzhanova G."/>
        </authorList>
    </citation>
    <scope>NUCLEOTIDE SEQUENCE</scope>
</reference>
<proteinExistence type="inferred from homology"/>
<evidence type="ECO:0000256" key="8">
    <source>
        <dbReference type="SAM" id="MobiDB-lite"/>
    </source>
</evidence>
<feature type="compositionally biased region" description="Low complexity" evidence="8">
    <location>
        <begin position="475"/>
        <end position="491"/>
    </location>
</feature>
<dbReference type="InterPro" id="IPR027413">
    <property type="entry name" value="GROEL-like_equatorial_sf"/>
</dbReference>
<dbReference type="Gene3D" id="3.30.260.10">
    <property type="entry name" value="TCP-1-like chaperonin intermediate domain"/>
    <property type="match status" value="1"/>
</dbReference>
<dbReference type="Proteomes" id="UP000664521">
    <property type="component" value="Unassembled WGS sequence"/>
</dbReference>
<keyword evidence="6 7" id="KW-0143">Chaperone</keyword>
<gene>
    <name evidence="9" type="primary">CCT8</name>
    <name evidence="9" type="ORF">HETSPECPRED_001574</name>
</gene>
<feature type="region of interest" description="Disordered" evidence="8">
    <location>
        <begin position="474"/>
        <end position="514"/>
    </location>
</feature>
<dbReference type="PANTHER" id="PTHR11353">
    <property type="entry name" value="CHAPERONIN"/>
    <property type="match status" value="1"/>
</dbReference>
<keyword evidence="10" id="KW-1185">Reference proteome</keyword>
<evidence type="ECO:0000256" key="7">
    <source>
        <dbReference type="RuleBase" id="RU004187"/>
    </source>
</evidence>
<accession>A0A8H3EVQ5</accession>
<keyword evidence="3" id="KW-0963">Cytoplasm</keyword>
<dbReference type="CDD" id="cd03341">
    <property type="entry name" value="TCP1_theta"/>
    <property type="match status" value="1"/>
</dbReference>
<name>A0A8H3EVQ5_9LECA</name>
<dbReference type="GO" id="GO:0140662">
    <property type="term" value="F:ATP-dependent protein folding chaperone"/>
    <property type="evidence" value="ECO:0007669"/>
    <property type="project" value="InterPro"/>
</dbReference>